<proteinExistence type="predicted"/>
<feature type="region of interest" description="Disordered" evidence="1">
    <location>
        <begin position="1"/>
        <end position="32"/>
    </location>
</feature>
<sequence>MRSSSRCCPSPDARGMAGASISFTLSPPDDPLQQKGGSYRWYFSRSADAARFGEGSESLRELGASMQSWMALVVGKHPGAVVPAVYQMA</sequence>
<protein>
    <submittedName>
        <fullName evidence="2">Uncharacterized protein</fullName>
    </submittedName>
</protein>
<accession>A0A485LTN0</accession>
<evidence type="ECO:0000313" key="2">
    <source>
        <dbReference type="EMBL" id="VFU11205.1"/>
    </source>
</evidence>
<dbReference type="AlphaFoldDB" id="A0A485LTN0"/>
<gene>
    <name evidence="2" type="ORF">SCFA_100003</name>
</gene>
<evidence type="ECO:0000256" key="1">
    <source>
        <dbReference type="SAM" id="MobiDB-lite"/>
    </source>
</evidence>
<dbReference type="EMBL" id="CAADRM010000002">
    <property type="protein sequence ID" value="VFU11205.1"/>
    <property type="molecule type" value="Genomic_DNA"/>
</dbReference>
<organism evidence="2">
    <name type="scientific">anaerobic digester metagenome</name>
    <dbReference type="NCBI Taxonomy" id="1263854"/>
    <lineage>
        <taxon>unclassified sequences</taxon>
        <taxon>metagenomes</taxon>
        <taxon>ecological metagenomes</taxon>
    </lineage>
</organism>
<reference evidence="2" key="1">
    <citation type="submission" date="2019-03" db="EMBL/GenBank/DDBJ databases">
        <authorList>
            <person name="Hao L."/>
        </authorList>
    </citation>
    <scope>NUCLEOTIDE SEQUENCE</scope>
</reference>
<name>A0A485LTN0_9ZZZZ</name>